<dbReference type="GO" id="GO:0031410">
    <property type="term" value="C:cytoplasmic vesicle"/>
    <property type="evidence" value="ECO:0007669"/>
    <property type="project" value="TreeGrafter"/>
</dbReference>
<comment type="similarity">
    <text evidence="2">Belongs to the cation diffusion facilitator (CDF) transporter (TC 2.A.4) family. SLC30A subfamily.</text>
</comment>
<evidence type="ECO:0000256" key="2">
    <source>
        <dbReference type="ARBA" id="ARBA00008873"/>
    </source>
</evidence>
<evidence type="ECO:0000256" key="4">
    <source>
        <dbReference type="ARBA" id="ARBA00022692"/>
    </source>
</evidence>
<dbReference type="SUPFAM" id="SSF161111">
    <property type="entry name" value="Cation efflux protein transmembrane domain-like"/>
    <property type="match status" value="1"/>
</dbReference>
<feature type="region of interest" description="Disordered" evidence="8">
    <location>
        <begin position="362"/>
        <end position="417"/>
    </location>
</feature>
<organism evidence="11 12">
    <name type="scientific">Conidiobolus coronatus (strain ATCC 28846 / CBS 209.66 / NRRL 28638)</name>
    <name type="common">Delacroixia coronata</name>
    <dbReference type="NCBI Taxonomy" id="796925"/>
    <lineage>
        <taxon>Eukaryota</taxon>
        <taxon>Fungi</taxon>
        <taxon>Fungi incertae sedis</taxon>
        <taxon>Zoopagomycota</taxon>
        <taxon>Entomophthoromycotina</taxon>
        <taxon>Entomophthoromycetes</taxon>
        <taxon>Entomophthorales</taxon>
        <taxon>Ancylistaceae</taxon>
        <taxon>Conidiobolus</taxon>
    </lineage>
</organism>
<dbReference type="InterPro" id="IPR027469">
    <property type="entry name" value="Cation_efflux_TMD_sf"/>
</dbReference>
<evidence type="ECO:0000259" key="10">
    <source>
        <dbReference type="Pfam" id="PF01545"/>
    </source>
</evidence>
<dbReference type="Proteomes" id="UP000070444">
    <property type="component" value="Unassembled WGS sequence"/>
</dbReference>
<dbReference type="OMA" id="WITIFAC"/>
<dbReference type="GO" id="GO:0016020">
    <property type="term" value="C:membrane"/>
    <property type="evidence" value="ECO:0007669"/>
    <property type="project" value="UniProtKB-SubCell"/>
</dbReference>
<gene>
    <name evidence="11" type="ORF">CONCODRAFT_78701</name>
</gene>
<feature type="transmembrane region" description="Helical" evidence="9">
    <location>
        <begin position="115"/>
        <end position="133"/>
    </location>
</feature>
<keyword evidence="12" id="KW-1185">Reference proteome</keyword>
<keyword evidence="7 9" id="KW-0472">Membrane</keyword>
<dbReference type="GO" id="GO:1904257">
    <property type="term" value="P:zinc ion import into Golgi lumen"/>
    <property type="evidence" value="ECO:0007669"/>
    <property type="project" value="TreeGrafter"/>
</dbReference>
<keyword evidence="3" id="KW-0813">Transport</keyword>
<feature type="transmembrane region" description="Helical" evidence="9">
    <location>
        <begin position="254"/>
        <end position="276"/>
    </location>
</feature>
<evidence type="ECO:0000256" key="5">
    <source>
        <dbReference type="ARBA" id="ARBA00022989"/>
    </source>
</evidence>
<proteinExistence type="inferred from homology"/>
<evidence type="ECO:0000256" key="6">
    <source>
        <dbReference type="ARBA" id="ARBA00023065"/>
    </source>
</evidence>
<dbReference type="InterPro" id="IPR045316">
    <property type="entry name" value="Msc2-like"/>
</dbReference>
<feature type="domain" description="Cation efflux protein transmembrane" evidence="10">
    <location>
        <begin position="46"/>
        <end position="269"/>
    </location>
</feature>
<evidence type="ECO:0000313" key="11">
    <source>
        <dbReference type="EMBL" id="KXN70724.1"/>
    </source>
</evidence>
<keyword evidence="4 9" id="KW-0812">Transmembrane</keyword>
<evidence type="ECO:0000256" key="8">
    <source>
        <dbReference type="SAM" id="MobiDB-lite"/>
    </source>
</evidence>
<comment type="subcellular location">
    <subcellularLocation>
        <location evidence="1">Membrane</location>
        <topology evidence="1">Multi-pass membrane protein</topology>
    </subcellularLocation>
</comment>
<evidence type="ECO:0000256" key="7">
    <source>
        <dbReference type="ARBA" id="ARBA00023136"/>
    </source>
</evidence>
<name>A0A137P708_CONC2</name>
<dbReference type="Pfam" id="PF01545">
    <property type="entry name" value="Cation_efflux"/>
    <property type="match status" value="1"/>
</dbReference>
<accession>A0A137P708</accession>
<evidence type="ECO:0000313" key="12">
    <source>
        <dbReference type="Proteomes" id="UP000070444"/>
    </source>
</evidence>
<feature type="transmembrane region" description="Helical" evidence="9">
    <location>
        <begin position="70"/>
        <end position="94"/>
    </location>
</feature>
<dbReference type="GO" id="GO:0005385">
    <property type="term" value="F:zinc ion transmembrane transporter activity"/>
    <property type="evidence" value="ECO:0007669"/>
    <property type="project" value="InterPro"/>
</dbReference>
<keyword evidence="6" id="KW-0406">Ion transport</keyword>
<dbReference type="InterPro" id="IPR058533">
    <property type="entry name" value="Cation_efflux_TM"/>
</dbReference>
<dbReference type="PANTHER" id="PTHR45755">
    <property type="match status" value="1"/>
</dbReference>
<protein>
    <recommendedName>
        <fullName evidence="10">Cation efflux protein transmembrane domain-containing protein</fullName>
    </recommendedName>
</protein>
<reference evidence="11 12" key="1">
    <citation type="journal article" date="2015" name="Genome Biol. Evol.">
        <title>Phylogenomic analyses indicate that early fungi evolved digesting cell walls of algal ancestors of land plants.</title>
        <authorList>
            <person name="Chang Y."/>
            <person name="Wang S."/>
            <person name="Sekimoto S."/>
            <person name="Aerts A.L."/>
            <person name="Choi C."/>
            <person name="Clum A."/>
            <person name="LaButti K.M."/>
            <person name="Lindquist E.A."/>
            <person name="Yee Ngan C."/>
            <person name="Ohm R.A."/>
            <person name="Salamov A.A."/>
            <person name="Grigoriev I.V."/>
            <person name="Spatafora J.W."/>
            <person name="Berbee M.L."/>
        </authorList>
    </citation>
    <scope>NUCLEOTIDE SEQUENCE [LARGE SCALE GENOMIC DNA]</scope>
    <source>
        <strain evidence="11 12">NRRL 28638</strain>
    </source>
</reference>
<sequence length="417" mass="47012">MNSSIQFNHNSDLPSLKSNPKDKLSLLQLALHIIPRFSSPHRNMLYWALFHLLVGFSTLGLALYNESLTLTGFGYIVIFDGFGLMNQLVSQVLINYDDLSGPSASYPYGLKRFEILFTFVNLLYILFAAINMLKEALETILLATGEGVESTTEEILATAYSFGLSNFFGVALVLICCGVTFASGLIYSNHWQLWLVRFYREQTTRYSRYGNENKKQILNPYNLTTVAMGLSTVFFMFGFHFGVDPTQLDAYLSLIQSGVIFYLTGPPCVTLSMILLQTLPQEISGPINESLMEIHRLPFVIKVESEHFWKTSYGEFIGSLKVTINSNLMDERSAFNLIYSKWENVLDHLILQICTDDSGNGSQGISSNYQAKGAGEGHIHHNHGHSHSHGHQDHHHHDHDHVHHSHDHNGHGHAHHH</sequence>
<keyword evidence="5 9" id="KW-1133">Transmembrane helix</keyword>
<evidence type="ECO:0000256" key="3">
    <source>
        <dbReference type="ARBA" id="ARBA00022448"/>
    </source>
</evidence>
<dbReference type="PANTHER" id="PTHR45755:SF4">
    <property type="entry name" value="ZINC TRANSPORTER 7"/>
    <property type="match status" value="1"/>
</dbReference>
<dbReference type="AlphaFoldDB" id="A0A137P708"/>
<evidence type="ECO:0000256" key="1">
    <source>
        <dbReference type="ARBA" id="ARBA00004141"/>
    </source>
</evidence>
<feature type="transmembrane region" description="Helical" evidence="9">
    <location>
        <begin position="167"/>
        <end position="187"/>
    </location>
</feature>
<dbReference type="GO" id="GO:0006882">
    <property type="term" value="P:intracellular zinc ion homeostasis"/>
    <property type="evidence" value="ECO:0007669"/>
    <property type="project" value="InterPro"/>
</dbReference>
<dbReference type="STRING" id="796925.A0A137P708"/>
<dbReference type="EMBL" id="KQ964494">
    <property type="protein sequence ID" value="KXN70724.1"/>
    <property type="molecule type" value="Genomic_DNA"/>
</dbReference>
<evidence type="ECO:0000256" key="9">
    <source>
        <dbReference type="SAM" id="Phobius"/>
    </source>
</evidence>
<feature type="compositionally biased region" description="Basic residues" evidence="8">
    <location>
        <begin position="380"/>
        <end position="417"/>
    </location>
</feature>
<dbReference type="Gene3D" id="1.20.1510.10">
    <property type="entry name" value="Cation efflux protein transmembrane domain"/>
    <property type="match status" value="1"/>
</dbReference>
<dbReference type="GO" id="GO:0005794">
    <property type="term" value="C:Golgi apparatus"/>
    <property type="evidence" value="ECO:0007669"/>
    <property type="project" value="TreeGrafter"/>
</dbReference>
<feature type="transmembrane region" description="Helical" evidence="9">
    <location>
        <begin position="221"/>
        <end position="242"/>
    </location>
</feature>
<dbReference type="OrthoDB" id="5382797at2759"/>
<feature type="transmembrane region" description="Helical" evidence="9">
    <location>
        <begin position="44"/>
        <end position="64"/>
    </location>
</feature>